<feature type="non-terminal residue" evidence="3">
    <location>
        <position position="1"/>
    </location>
</feature>
<evidence type="ECO:0000313" key="3">
    <source>
        <dbReference type="EMBL" id="GFA59948.1"/>
    </source>
</evidence>
<proteinExistence type="predicted"/>
<sequence>IENLVDKKVKVIRCDNRTEFKNSVMNDFCEMKDHLGKLAGKANEGYFVTYSINSKVFRVYNIRTRRVEENLHIEFLENKPIVVCSGPEWLFDIDMLTKSMNYASYCSPTPTSKTHKNHPLNVVYEGKTHTDLNTCLFACFLSQIEPTNVAKALSDLAWVEAISTKWVFKNKKDKKGIVIKKKLGLVTPGHTQEEGIDYDEVFAPVARIEAIRLFLAYASFMGFMVYQMDVKGAFLYRRIEEEVYVYQPLGFEDPDHPNNIYKVVKALHGLHQAPRA</sequence>
<organism evidence="3">
    <name type="scientific">Tanacetum cinerariifolium</name>
    <name type="common">Dalmatian daisy</name>
    <name type="synonym">Chrysanthemum cinerariifolium</name>
    <dbReference type="NCBI Taxonomy" id="118510"/>
    <lineage>
        <taxon>Eukaryota</taxon>
        <taxon>Viridiplantae</taxon>
        <taxon>Streptophyta</taxon>
        <taxon>Embryophyta</taxon>
        <taxon>Tracheophyta</taxon>
        <taxon>Spermatophyta</taxon>
        <taxon>Magnoliopsida</taxon>
        <taxon>eudicotyledons</taxon>
        <taxon>Gunneridae</taxon>
        <taxon>Pentapetalae</taxon>
        <taxon>asterids</taxon>
        <taxon>campanulids</taxon>
        <taxon>Asterales</taxon>
        <taxon>Asteraceae</taxon>
        <taxon>Asteroideae</taxon>
        <taxon>Anthemideae</taxon>
        <taxon>Anthemidinae</taxon>
        <taxon>Tanacetum</taxon>
    </lineage>
</organism>
<comment type="caution">
    <text evidence="3">The sequence shown here is derived from an EMBL/GenBank/DDBJ whole genome shotgun (WGS) entry which is preliminary data.</text>
</comment>
<evidence type="ECO:0000259" key="1">
    <source>
        <dbReference type="Pfam" id="PF07727"/>
    </source>
</evidence>
<feature type="domain" description="Reverse transcriptase Ty1/copia-type" evidence="1">
    <location>
        <begin position="159"/>
        <end position="275"/>
    </location>
</feature>
<protein>
    <submittedName>
        <fullName evidence="3">Retrovirus-related Pol polyprotein from transposon TNT 1-94</fullName>
    </submittedName>
</protein>
<dbReference type="InterPro" id="IPR013103">
    <property type="entry name" value="RVT_2"/>
</dbReference>
<feature type="domain" description="Retroviral polymerase SH3-like" evidence="2">
    <location>
        <begin position="32"/>
        <end position="79"/>
    </location>
</feature>
<dbReference type="Pfam" id="PF25597">
    <property type="entry name" value="SH3_retrovirus"/>
    <property type="match status" value="1"/>
</dbReference>
<gene>
    <name evidence="3" type="ORF">Tci_631920</name>
</gene>
<evidence type="ECO:0000259" key="2">
    <source>
        <dbReference type="Pfam" id="PF25597"/>
    </source>
</evidence>
<dbReference type="EMBL" id="BKCJ010452725">
    <property type="protein sequence ID" value="GFA59948.1"/>
    <property type="molecule type" value="Genomic_DNA"/>
</dbReference>
<name>A0A699JYE4_TANCI</name>
<dbReference type="InterPro" id="IPR057670">
    <property type="entry name" value="SH3_retrovirus"/>
</dbReference>
<dbReference type="Pfam" id="PF07727">
    <property type="entry name" value="RVT_2"/>
    <property type="match status" value="1"/>
</dbReference>
<accession>A0A699JYE4</accession>
<reference evidence="3" key="1">
    <citation type="journal article" date="2019" name="Sci. Rep.">
        <title>Draft genome of Tanacetum cinerariifolium, the natural source of mosquito coil.</title>
        <authorList>
            <person name="Yamashiro T."/>
            <person name="Shiraishi A."/>
            <person name="Satake H."/>
            <person name="Nakayama K."/>
        </authorList>
    </citation>
    <scope>NUCLEOTIDE SEQUENCE</scope>
</reference>
<dbReference type="AlphaFoldDB" id="A0A699JYE4"/>